<evidence type="ECO:0000313" key="6">
    <source>
        <dbReference type="EMBL" id="MDN6900380.1"/>
    </source>
</evidence>
<dbReference type="PANTHER" id="PTHR33514">
    <property type="entry name" value="PROTEIN ABCI12, CHLOROPLASTIC"/>
    <property type="match status" value="1"/>
</dbReference>
<feature type="transmembrane region" description="Helical" evidence="5">
    <location>
        <begin position="92"/>
        <end position="113"/>
    </location>
</feature>
<dbReference type="EMBL" id="CP029684">
    <property type="protein sequence ID" value="QAS69957.1"/>
    <property type="molecule type" value="Genomic_DNA"/>
</dbReference>
<evidence type="ECO:0000256" key="4">
    <source>
        <dbReference type="ARBA" id="ARBA00023136"/>
    </source>
</evidence>
<protein>
    <submittedName>
        <fullName evidence="6">Energy-coupling factor transporter transmembrane protein EcfT</fullName>
    </submittedName>
</protein>
<reference evidence="7 8" key="1">
    <citation type="journal article" date="2019" name="Syst. Appl. Microbiol.">
        <title>Oenococcus sicerae sp. nov., isolated from French cider.</title>
        <authorList>
            <person name="Cousin F.J."/>
            <person name="Le Guellec R."/>
            <person name="Chagnot C."/>
            <person name="Goux D."/>
            <person name="Dalmasso M."/>
            <person name="Laplace J.M."/>
            <person name="Cretenet M."/>
        </authorList>
    </citation>
    <scope>NUCLEOTIDE SEQUENCE [LARGE SCALE GENOMIC DNA]</scope>
    <source>
        <strain evidence="7 8">UCMA 15228</strain>
    </source>
</reference>
<organism evidence="6 9">
    <name type="scientific">Oenococcus sicerae</name>
    <dbReference type="NCBI Taxonomy" id="2203724"/>
    <lineage>
        <taxon>Bacteria</taxon>
        <taxon>Bacillati</taxon>
        <taxon>Bacillota</taxon>
        <taxon>Bacilli</taxon>
        <taxon>Lactobacillales</taxon>
        <taxon>Lactobacillaceae</taxon>
        <taxon>Oenococcus</taxon>
    </lineage>
</organism>
<keyword evidence="4 5" id="KW-0472">Membrane</keyword>
<proteinExistence type="predicted"/>
<reference evidence="7" key="3">
    <citation type="submission" date="2020-01" db="EMBL/GenBank/DDBJ databases">
        <authorList>
            <person name="Cousin F.J."/>
            <person name="Le Guellec R."/>
            <person name="Cretenet M."/>
        </authorList>
    </citation>
    <scope>NUCLEOTIDE SEQUENCE</scope>
    <source>
        <strain evidence="7">UCMA 15228</strain>
    </source>
</reference>
<accession>A0AAJ1RAS9</accession>
<evidence type="ECO:0000256" key="5">
    <source>
        <dbReference type="SAM" id="Phobius"/>
    </source>
</evidence>
<dbReference type="Proteomes" id="UP000286907">
    <property type="component" value="Chromosome"/>
</dbReference>
<feature type="transmembrane region" description="Helical" evidence="5">
    <location>
        <begin position="20"/>
        <end position="37"/>
    </location>
</feature>
<keyword evidence="3 5" id="KW-1133">Transmembrane helix</keyword>
<dbReference type="Proteomes" id="UP001167919">
    <property type="component" value="Unassembled WGS sequence"/>
</dbReference>
<evidence type="ECO:0000256" key="2">
    <source>
        <dbReference type="ARBA" id="ARBA00022692"/>
    </source>
</evidence>
<sequence length="261" mass="29433">MNIVFGRYLAGRSFVHQLDARNKIITLFLMIFLSFIANSTIDFVILLALCSAALLAARIPVMFFLKGIRFFLIMILLTAILQLLFSKGGSTFFSWGIISITSIGLKTGIFLFLRFTVAISMATLFTLTTSSIEIANGLTFFLQPFRFLKLPVDDIVLTLSIALRFVPTIIREINTITNAQKSRGSFLNTGSIVQQIRAVLPVLTPFFLGSIKRAEDLATAMILRGYTDGRKRSKFRKMTWKIQDSVLLGFYFIILLIMVWL</sequence>
<feature type="transmembrane region" description="Helical" evidence="5">
    <location>
        <begin position="68"/>
        <end position="86"/>
    </location>
</feature>
<keyword evidence="2 5" id="KW-0812">Transmembrane</keyword>
<dbReference type="CDD" id="cd16914">
    <property type="entry name" value="EcfT"/>
    <property type="match status" value="1"/>
</dbReference>
<dbReference type="GO" id="GO:0005886">
    <property type="term" value="C:plasma membrane"/>
    <property type="evidence" value="ECO:0007669"/>
    <property type="project" value="TreeGrafter"/>
</dbReference>
<evidence type="ECO:0000256" key="3">
    <source>
        <dbReference type="ARBA" id="ARBA00022989"/>
    </source>
</evidence>
<dbReference type="InterPro" id="IPR003339">
    <property type="entry name" value="ABC/ECF_trnsptr_transmembrane"/>
</dbReference>
<name>A0AAJ1RAS9_9LACO</name>
<dbReference type="PANTHER" id="PTHR33514:SF13">
    <property type="entry name" value="PROTEIN ABCI12, CHLOROPLASTIC"/>
    <property type="match status" value="1"/>
</dbReference>
<gene>
    <name evidence="7" type="ORF">DLJ48_05170</name>
    <name evidence="6" type="ORF">EVC35_05095</name>
</gene>
<reference evidence="6" key="2">
    <citation type="submission" date="2019-01" db="EMBL/GenBank/DDBJ databases">
        <title>Oenococcus sicerae UCMA17102.</title>
        <authorList>
            <person name="Cousin F.J."/>
            <person name="Le Guellec R."/>
            <person name="Cretenet M."/>
        </authorList>
    </citation>
    <scope>NUCLEOTIDE SEQUENCE</scope>
    <source>
        <strain evidence="6">UCMA17102</strain>
    </source>
</reference>
<evidence type="ECO:0000313" key="9">
    <source>
        <dbReference type="Proteomes" id="UP001167919"/>
    </source>
</evidence>
<dbReference type="Pfam" id="PF02361">
    <property type="entry name" value="CbiQ"/>
    <property type="match status" value="1"/>
</dbReference>
<dbReference type="EMBL" id="SDWY01000002">
    <property type="protein sequence ID" value="MDN6900380.1"/>
    <property type="molecule type" value="Genomic_DNA"/>
</dbReference>
<evidence type="ECO:0000313" key="8">
    <source>
        <dbReference type="Proteomes" id="UP000286907"/>
    </source>
</evidence>
<evidence type="ECO:0000256" key="1">
    <source>
        <dbReference type="ARBA" id="ARBA00004141"/>
    </source>
</evidence>
<keyword evidence="8" id="KW-1185">Reference proteome</keyword>
<feature type="transmembrane region" description="Helical" evidence="5">
    <location>
        <begin position="240"/>
        <end position="260"/>
    </location>
</feature>
<comment type="subcellular location">
    <subcellularLocation>
        <location evidence="1">Membrane</location>
        <topology evidence="1">Multi-pass membrane protein</topology>
    </subcellularLocation>
</comment>
<evidence type="ECO:0000313" key="7">
    <source>
        <dbReference type="EMBL" id="QAS69957.1"/>
    </source>
</evidence>
<dbReference type="AlphaFoldDB" id="A0AAJ1RAS9"/>
<dbReference type="RefSeq" id="WP_128686430.1">
    <property type="nucleotide sequence ID" value="NZ_CP029684.2"/>
</dbReference>